<dbReference type="InterPro" id="IPR036318">
    <property type="entry name" value="FAD-bd_PCMH-like_sf"/>
</dbReference>
<name>A0A3N6M098_9EURY</name>
<dbReference type="PANTHER" id="PTHR42659:SF2">
    <property type="entry name" value="XANTHINE DEHYDROGENASE SUBUNIT C-RELATED"/>
    <property type="match status" value="1"/>
</dbReference>
<reference evidence="5 6" key="1">
    <citation type="submission" date="2018-10" db="EMBL/GenBank/DDBJ databases">
        <title>Natrarchaeobius chitinivorans gen. nov., sp. nov., and Natrarchaeobius haloalkaliphilus sp. nov., alkaliphilic, chitin-utilizing haloarchaea from hypersaline alkaline lakes.</title>
        <authorList>
            <person name="Sorokin D.Y."/>
            <person name="Elcheninov A.G."/>
            <person name="Kostrikina N.A."/>
            <person name="Bale N.J."/>
            <person name="Sinninghe Damste J.S."/>
            <person name="Khijniak T.V."/>
            <person name="Kublanov I.V."/>
            <person name="Toshchakov S.V."/>
        </authorList>
    </citation>
    <scope>NUCLEOTIDE SEQUENCE [LARGE SCALE GENOMIC DNA]</scope>
    <source>
        <strain evidence="5 6">AArcht-Sl</strain>
    </source>
</reference>
<dbReference type="Proteomes" id="UP000273828">
    <property type="component" value="Unassembled WGS sequence"/>
</dbReference>
<evidence type="ECO:0000256" key="3">
    <source>
        <dbReference type="ARBA" id="ARBA00023002"/>
    </source>
</evidence>
<dbReference type="SMART" id="SM01092">
    <property type="entry name" value="CO_deh_flav_C"/>
    <property type="match status" value="1"/>
</dbReference>
<dbReference type="EMBL" id="REFY01000004">
    <property type="protein sequence ID" value="RQG89030.1"/>
    <property type="molecule type" value="Genomic_DNA"/>
</dbReference>
<organism evidence="5 6">
    <name type="scientific">Natrarchaeobius halalkaliphilus</name>
    <dbReference type="NCBI Taxonomy" id="1679091"/>
    <lineage>
        <taxon>Archaea</taxon>
        <taxon>Methanobacteriati</taxon>
        <taxon>Methanobacteriota</taxon>
        <taxon>Stenosarchaea group</taxon>
        <taxon>Halobacteria</taxon>
        <taxon>Halobacteriales</taxon>
        <taxon>Natrialbaceae</taxon>
        <taxon>Natrarchaeobius</taxon>
    </lineage>
</organism>
<proteinExistence type="predicted"/>
<dbReference type="InterPro" id="IPR036683">
    <property type="entry name" value="CO_DH_flav_C_dom_sf"/>
</dbReference>
<evidence type="ECO:0000313" key="5">
    <source>
        <dbReference type="EMBL" id="RQG89030.1"/>
    </source>
</evidence>
<dbReference type="SUPFAM" id="SSF56176">
    <property type="entry name" value="FAD-binding/transporter-associated domain-like"/>
    <property type="match status" value="1"/>
</dbReference>
<dbReference type="InterPro" id="IPR016166">
    <property type="entry name" value="FAD-bd_PCMH"/>
</dbReference>
<feature type="domain" description="FAD-binding PCMH-type" evidence="4">
    <location>
        <begin position="1"/>
        <end position="178"/>
    </location>
</feature>
<sequence>MYPAPFEYVSVESTAEAVDSLSEYGDREVTLLAGGHSLLPTMKSGLSTPEVIVDLASVESLYGIDHDDGVTRINAMTEYAAIERDETLWNENPVVPEAAAEIADVQVRNMGTIGGNIAHSDPAADLPAAVLAADATIHALGPDGRREIPAANFFEAMFTTALADGELLTAIDVPHLGENDAAAYVKKASASSGYALVGVAAVLETDGEEITDARVAANGAFDHAMALEPVETELVGGSLDDDGVAERAAAFVTDDVESYVLMDDEQASGEFREHLLEVYTERALETTIARVDGGSSANE</sequence>
<protein>
    <submittedName>
        <fullName evidence="5">Xanthine dehydrogenase family protein subunit M</fullName>
    </submittedName>
</protein>
<evidence type="ECO:0000313" key="6">
    <source>
        <dbReference type="Proteomes" id="UP000273828"/>
    </source>
</evidence>
<dbReference type="InterPro" id="IPR016167">
    <property type="entry name" value="FAD-bd_PCMH_sub1"/>
</dbReference>
<dbReference type="PANTHER" id="PTHR42659">
    <property type="entry name" value="XANTHINE DEHYDROGENASE SUBUNIT C-RELATED"/>
    <property type="match status" value="1"/>
</dbReference>
<accession>A0A3N6M098</accession>
<keyword evidence="1" id="KW-0285">Flavoprotein</keyword>
<dbReference type="InterPro" id="IPR016169">
    <property type="entry name" value="FAD-bd_PCMH_sub2"/>
</dbReference>
<dbReference type="AlphaFoldDB" id="A0A3N6M098"/>
<dbReference type="OrthoDB" id="19205at2157"/>
<keyword evidence="2" id="KW-0274">FAD</keyword>
<gene>
    <name evidence="5" type="ORF">EA462_11660</name>
</gene>
<dbReference type="Gene3D" id="3.30.43.10">
    <property type="entry name" value="Uridine Diphospho-n-acetylenolpyruvylglucosamine Reductase, domain 2"/>
    <property type="match status" value="1"/>
</dbReference>
<evidence type="ECO:0000256" key="2">
    <source>
        <dbReference type="ARBA" id="ARBA00022827"/>
    </source>
</evidence>
<dbReference type="SUPFAM" id="SSF55447">
    <property type="entry name" value="CO dehydrogenase flavoprotein C-terminal domain-like"/>
    <property type="match status" value="1"/>
</dbReference>
<dbReference type="InterPro" id="IPR005107">
    <property type="entry name" value="CO_DH_flav_C"/>
</dbReference>
<dbReference type="InterPro" id="IPR002346">
    <property type="entry name" value="Mopterin_DH_FAD-bd"/>
</dbReference>
<dbReference type="Gene3D" id="3.30.465.10">
    <property type="match status" value="1"/>
</dbReference>
<keyword evidence="3" id="KW-0560">Oxidoreductase</keyword>
<evidence type="ECO:0000256" key="1">
    <source>
        <dbReference type="ARBA" id="ARBA00022630"/>
    </source>
</evidence>
<dbReference type="GO" id="GO:0071949">
    <property type="term" value="F:FAD binding"/>
    <property type="evidence" value="ECO:0007669"/>
    <property type="project" value="InterPro"/>
</dbReference>
<dbReference type="Gene3D" id="3.30.390.50">
    <property type="entry name" value="CO dehydrogenase flavoprotein, C-terminal domain"/>
    <property type="match status" value="1"/>
</dbReference>
<comment type="caution">
    <text evidence="5">The sequence shown here is derived from an EMBL/GenBank/DDBJ whole genome shotgun (WGS) entry which is preliminary data.</text>
</comment>
<evidence type="ECO:0000259" key="4">
    <source>
        <dbReference type="PROSITE" id="PS51387"/>
    </source>
</evidence>
<dbReference type="GO" id="GO:0016491">
    <property type="term" value="F:oxidoreductase activity"/>
    <property type="evidence" value="ECO:0007669"/>
    <property type="project" value="UniProtKB-KW"/>
</dbReference>
<dbReference type="PROSITE" id="PS51387">
    <property type="entry name" value="FAD_PCMH"/>
    <property type="match status" value="1"/>
</dbReference>
<dbReference type="Pfam" id="PF03450">
    <property type="entry name" value="CO_deh_flav_C"/>
    <property type="match status" value="1"/>
</dbReference>
<dbReference type="InterPro" id="IPR051312">
    <property type="entry name" value="Diverse_Substr_Oxidored"/>
</dbReference>
<dbReference type="RefSeq" id="WP_124178718.1">
    <property type="nucleotide sequence ID" value="NZ_REFY01000004.1"/>
</dbReference>
<keyword evidence="6" id="KW-1185">Reference proteome</keyword>
<dbReference type="FunFam" id="3.30.465.10:FF:000017">
    <property type="entry name" value="Xanthine dehydrogenase, FAD binding subunit"/>
    <property type="match status" value="1"/>
</dbReference>
<dbReference type="Pfam" id="PF00941">
    <property type="entry name" value="FAD_binding_5"/>
    <property type="match status" value="1"/>
</dbReference>